<dbReference type="PROSITE" id="PS01124">
    <property type="entry name" value="HTH_ARAC_FAMILY_2"/>
    <property type="match status" value="1"/>
</dbReference>
<dbReference type="InterPro" id="IPR037923">
    <property type="entry name" value="HTH-like"/>
</dbReference>
<protein>
    <submittedName>
        <fullName evidence="6">AraC family transcriptional regulator</fullName>
    </submittedName>
</protein>
<dbReference type="EMBL" id="CP051774">
    <property type="protein sequence ID" value="QJE95716.1"/>
    <property type="molecule type" value="Genomic_DNA"/>
</dbReference>
<dbReference type="GO" id="GO:0043565">
    <property type="term" value="F:sequence-specific DNA binding"/>
    <property type="evidence" value="ECO:0007669"/>
    <property type="project" value="InterPro"/>
</dbReference>
<dbReference type="Pfam" id="PF02311">
    <property type="entry name" value="AraC_binding"/>
    <property type="match status" value="1"/>
</dbReference>
<evidence type="ECO:0000256" key="4">
    <source>
        <dbReference type="ARBA" id="ARBA00023163"/>
    </source>
</evidence>
<organism evidence="6 7">
    <name type="scientific">Luteolibacter luteus</name>
    <dbReference type="NCBI Taxonomy" id="2728835"/>
    <lineage>
        <taxon>Bacteria</taxon>
        <taxon>Pseudomonadati</taxon>
        <taxon>Verrucomicrobiota</taxon>
        <taxon>Verrucomicrobiia</taxon>
        <taxon>Verrucomicrobiales</taxon>
        <taxon>Verrucomicrobiaceae</taxon>
        <taxon>Luteolibacter</taxon>
    </lineage>
</organism>
<dbReference type="PANTHER" id="PTHR46796">
    <property type="entry name" value="HTH-TYPE TRANSCRIPTIONAL ACTIVATOR RHAS-RELATED"/>
    <property type="match status" value="1"/>
</dbReference>
<keyword evidence="4" id="KW-0804">Transcription</keyword>
<name>A0A858RF40_9BACT</name>
<dbReference type="GO" id="GO:0003700">
    <property type="term" value="F:DNA-binding transcription factor activity"/>
    <property type="evidence" value="ECO:0007669"/>
    <property type="project" value="InterPro"/>
</dbReference>
<feature type="domain" description="HTH araC/xylS-type" evidence="5">
    <location>
        <begin position="198"/>
        <end position="299"/>
    </location>
</feature>
<keyword evidence="3" id="KW-0010">Activator</keyword>
<proteinExistence type="predicted"/>
<sequence>MAKSPSSGPESRIAEGFTGQRLVIVPRDRLSATKALPVIRDLQVTHIGHFGPARNHFVKRLHGTAEHILIYCLAGKGECRLGNRQWPVAAGDAVILPPGKTHSYLADPADPWTIFWFHFKGTRAADYVAALGLEADNPILHSPRPNALRQAFEESYRHALHGFNDSSLLGLSTGLARLVGLLRIYSRPRGLRMHRTEDRVLAAIRRMQAEPTRDWSLDELAGEAGMSSPYFCEVFRKQVGCAPKQFAIRQRMQIACALMQEANLTVAEVAARLGYDDAYYFSRLFSRHIGQSPQAYRREVKGISGAGNTSG</sequence>
<dbReference type="Gene3D" id="2.60.120.280">
    <property type="entry name" value="Regulatory protein AraC"/>
    <property type="match status" value="1"/>
</dbReference>
<reference evidence="6 7" key="1">
    <citation type="submission" date="2020-04" db="EMBL/GenBank/DDBJ databases">
        <title>Luteolibacter sp. G-1-1-1 isolated from soil.</title>
        <authorList>
            <person name="Dahal R.H."/>
        </authorList>
    </citation>
    <scope>NUCLEOTIDE SEQUENCE [LARGE SCALE GENOMIC DNA]</scope>
    <source>
        <strain evidence="6 7">G-1-1-1</strain>
    </source>
</reference>
<dbReference type="InterPro" id="IPR020449">
    <property type="entry name" value="Tscrpt_reg_AraC-type_HTH"/>
</dbReference>
<dbReference type="Proteomes" id="UP000501812">
    <property type="component" value="Chromosome"/>
</dbReference>
<dbReference type="CDD" id="cd06986">
    <property type="entry name" value="cupin_MmsR-like_N"/>
    <property type="match status" value="1"/>
</dbReference>
<evidence type="ECO:0000256" key="1">
    <source>
        <dbReference type="ARBA" id="ARBA00023015"/>
    </source>
</evidence>
<dbReference type="InterPro" id="IPR050204">
    <property type="entry name" value="AraC_XylS_family_regulators"/>
</dbReference>
<dbReference type="PRINTS" id="PR00032">
    <property type="entry name" value="HTHARAC"/>
</dbReference>
<dbReference type="Gene3D" id="1.10.10.60">
    <property type="entry name" value="Homeodomain-like"/>
    <property type="match status" value="2"/>
</dbReference>
<dbReference type="PROSITE" id="PS00041">
    <property type="entry name" value="HTH_ARAC_FAMILY_1"/>
    <property type="match status" value="1"/>
</dbReference>
<dbReference type="SUPFAM" id="SSF51215">
    <property type="entry name" value="Regulatory protein AraC"/>
    <property type="match status" value="1"/>
</dbReference>
<dbReference type="InterPro" id="IPR018062">
    <property type="entry name" value="HTH_AraC-typ_CS"/>
</dbReference>
<dbReference type="RefSeq" id="WP_169454029.1">
    <property type="nucleotide sequence ID" value="NZ_CP051774.1"/>
</dbReference>
<dbReference type="AlphaFoldDB" id="A0A858RF40"/>
<evidence type="ECO:0000256" key="2">
    <source>
        <dbReference type="ARBA" id="ARBA00023125"/>
    </source>
</evidence>
<dbReference type="InterPro" id="IPR009057">
    <property type="entry name" value="Homeodomain-like_sf"/>
</dbReference>
<keyword evidence="2" id="KW-0238">DNA-binding</keyword>
<evidence type="ECO:0000313" key="6">
    <source>
        <dbReference type="EMBL" id="QJE95716.1"/>
    </source>
</evidence>
<keyword evidence="1" id="KW-0805">Transcription regulation</keyword>
<dbReference type="PANTHER" id="PTHR46796:SF7">
    <property type="entry name" value="ARAC FAMILY TRANSCRIPTIONAL REGULATOR"/>
    <property type="match status" value="1"/>
</dbReference>
<accession>A0A858RF40</accession>
<dbReference type="Pfam" id="PF12833">
    <property type="entry name" value="HTH_18"/>
    <property type="match status" value="1"/>
</dbReference>
<dbReference type="SUPFAM" id="SSF46689">
    <property type="entry name" value="Homeodomain-like"/>
    <property type="match status" value="2"/>
</dbReference>
<dbReference type="SMART" id="SM00342">
    <property type="entry name" value="HTH_ARAC"/>
    <property type="match status" value="1"/>
</dbReference>
<gene>
    <name evidence="6" type="ORF">HHL09_07930</name>
</gene>
<keyword evidence="7" id="KW-1185">Reference proteome</keyword>
<dbReference type="InterPro" id="IPR003313">
    <property type="entry name" value="AraC-bd"/>
</dbReference>
<evidence type="ECO:0000256" key="3">
    <source>
        <dbReference type="ARBA" id="ARBA00023159"/>
    </source>
</evidence>
<evidence type="ECO:0000313" key="7">
    <source>
        <dbReference type="Proteomes" id="UP000501812"/>
    </source>
</evidence>
<dbReference type="KEGG" id="luo:HHL09_07930"/>
<dbReference type="InterPro" id="IPR018060">
    <property type="entry name" value="HTH_AraC"/>
</dbReference>
<evidence type="ECO:0000259" key="5">
    <source>
        <dbReference type="PROSITE" id="PS01124"/>
    </source>
</evidence>